<evidence type="ECO:0000313" key="12">
    <source>
        <dbReference type="EMBL" id="MBO8416110.1"/>
    </source>
</evidence>
<dbReference type="GO" id="GO:0050660">
    <property type="term" value="F:flavin adenine dinucleotide binding"/>
    <property type="evidence" value="ECO:0007669"/>
    <property type="project" value="InterPro"/>
</dbReference>
<keyword evidence="5" id="KW-0819">tRNA processing</keyword>
<feature type="binding site" evidence="10">
    <location>
        <begin position="7"/>
        <end position="9"/>
    </location>
    <ligand>
        <name>FMN</name>
        <dbReference type="ChEBI" id="CHEBI:58210"/>
    </ligand>
</feature>
<sequence length="322" mass="35621">DLFSAAPMVDVTTSLFRRMARVMTKKAMLYTEMIAADAIVHGKEHLIDYKEVELPLTLQLGGNDPHKLAFAAKVAERRGYSAVNLNAGCPSDKVQQGAFGAILMKDIKLLTELYSAMQDAVSIPVTVKTRIGVDDLDSFEFTFELVNALYQAGCRHLILHARKAWLNGLSPKENRTIPPIDYPRVYAIKSMFPDLFITINGEIKTIADCKEQLAHVDGVMLGRALIDNPYLLAAVDCEIFGSRSKIKGREEVFAQMCDLADTIVAEGHALHHFAMHLLGFFAGIPGARAYRRYLSGNMTAPGANGDTLREAFKFIDKERLNA</sequence>
<dbReference type="CDD" id="cd02801">
    <property type="entry name" value="DUS_like_FMN"/>
    <property type="match status" value="1"/>
</dbReference>
<feature type="binding site" evidence="10">
    <location>
        <position position="160"/>
    </location>
    <ligand>
        <name>FMN</name>
        <dbReference type="ChEBI" id="CHEBI:58210"/>
    </ligand>
</feature>
<proteinExistence type="predicted"/>
<feature type="non-terminal residue" evidence="12">
    <location>
        <position position="1"/>
    </location>
</feature>
<evidence type="ECO:0000256" key="8">
    <source>
        <dbReference type="ARBA" id="ARBA00023002"/>
    </source>
</evidence>
<evidence type="ECO:0000256" key="10">
    <source>
        <dbReference type="PIRSR" id="PIRSR006621-2"/>
    </source>
</evidence>
<dbReference type="InterPro" id="IPR001269">
    <property type="entry name" value="DUS_fam"/>
</dbReference>
<accession>A0A9D9GUD5</accession>
<dbReference type="NCBIfam" id="NF008774">
    <property type="entry name" value="PRK11815.1"/>
    <property type="match status" value="1"/>
</dbReference>
<evidence type="ECO:0000313" key="13">
    <source>
        <dbReference type="Proteomes" id="UP000823631"/>
    </source>
</evidence>
<dbReference type="InterPro" id="IPR013785">
    <property type="entry name" value="Aldolase_TIM"/>
</dbReference>
<dbReference type="GO" id="GO:0000049">
    <property type="term" value="F:tRNA binding"/>
    <property type="evidence" value="ECO:0007669"/>
    <property type="project" value="UniProtKB-KW"/>
</dbReference>
<dbReference type="PROSITE" id="PS01136">
    <property type="entry name" value="UPF0034"/>
    <property type="match status" value="1"/>
</dbReference>
<dbReference type="Gene3D" id="1.20.120.1460">
    <property type="match status" value="1"/>
</dbReference>
<dbReference type="InterPro" id="IPR018517">
    <property type="entry name" value="tRNA_hU_synthase_CS"/>
</dbReference>
<organism evidence="12 13">
    <name type="scientific">Candidatus Avisuccinivibrio stercorigallinarum</name>
    <dbReference type="NCBI Taxonomy" id="2840704"/>
    <lineage>
        <taxon>Bacteria</taxon>
        <taxon>Pseudomonadati</taxon>
        <taxon>Pseudomonadota</taxon>
        <taxon>Gammaproteobacteria</taxon>
        <taxon>Aeromonadales</taxon>
        <taxon>Succinivibrionaceae</taxon>
        <taxon>Succinivibrionaceae incertae sedis</taxon>
        <taxon>Candidatus Avisuccinivibrio</taxon>
    </lineage>
</organism>
<evidence type="ECO:0000259" key="11">
    <source>
        <dbReference type="Pfam" id="PF01207"/>
    </source>
</evidence>
<keyword evidence="4 10" id="KW-0288">FMN</keyword>
<evidence type="ECO:0000256" key="3">
    <source>
        <dbReference type="ARBA" id="ARBA00022630"/>
    </source>
</evidence>
<keyword evidence="6" id="KW-0521">NADP</keyword>
<name>A0A9D9GUD5_9GAMM</name>
<keyword evidence="10" id="KW-0547">Nucleotide-binding</keyword>
<dbReference type="SUPFAM" id="SSF51395">
    <property type="entry name" value="FMN-linked oxidoreductases"/>
    <property type="match status" value="1"/>
</dbReference>
<dbReference type="GO" id="GO:0102264">
    <property type="term" value="F:tRNA-dihydrouridine20 synthase activity"/>
    <property type="evidence" value="ECO:0007669"/>
    <property type="project" value="UniProtKB-EC"/>
</dbReference>
<dbReference type="AlphaFoldDB" id="A0A9D9GUD5"/>
<dbReference type="EC" id="1.3.1.91" evidence="12"/>
<dbReference type="PIRSF" id="PIRSF006621">
    <property type="entry name" value="Dus"/>
    <property type="match status" value="1"/>
</dbReference>
<keyword evidence="7" id="KW-0694">RNA-binding</keyword>
<keyword evidence="2" id="KW-0820">tRNA-binding</keyword>
<dbReference type="EMBL" id="JADINH010000148">
    <property type="protein sequence ID" value="MBO8416110.1"/>
    <property type="molecule type" value="Genomic_DNA"/>
</dbReference>
<evidence type="ECO:0000256" key="5">
    <source>
        <dbReference type="ARBA" id="ARBA00022694"/>
    </source>
</evidence>
<dbReference type="Gene3D" id="3.20.20.70">
    <property type="entry name" value="Aldolase class I"/>
    <property type="match status" value="1"/>
</dbReference>
<dbReference type="PANTHER" id="PTHR42907:SF1">
    <property type="entry name" value="FMN-LINKED OXIDOREDUCTASES SUPERFAMILY PROTEIN"/>
    <property type="match status" value="1"/>
</dbReference>
<feature type="active site" description="Proton donor" evidence="9">
    <location>
        <position position="89"/>
    </location>
</feature>
<feature type="binding site" evidence="10">
    <location>
        <position position="128"/>
    </location>
    <ligand>
        <name>FMN</name>
        <dbReference type="ChEBI" id="CHEBI:58210"/>
    </ligand>
</feature>
<dbReference type="InterPro" id="IPR035587">
    <property type="entry name" value="DUS-like_FMN-bd"/>
</dbReference>
<evidence type="ECO:0000256" key="7">
    <source>
        <dbReference type="ARBA" id="ARBA00022884"/>
    </source>
</evidence>
<feature type="domain" description="DUS-like FMN-binding" evidence="11">
    <location>
        <begin position="5"/>
        <end position="310"/>
    </location>
</feature>
<evidence type="ECO:0000256" key="2">
    <source>
        <dbReference type="ARBA" id="ARBA00022555"/>
    </source>
</evidence>
<evidence type="ECO:0000256" key="6">
    <source>
        <dbReference type="ARBA" id="ARBA00022857"/>
    </source>
</evidence>
<evidence type="ECO:0000256" key="1">
    <source>
        <dbReference type="ARBA" id="ARBA00001917"/>
    </source>
</evidence>
<comment type="cofactor">
    <cofactor evidence="1 10">
        <name>FMN</name>
        <dbReference type="ChEBI" id="CHEBI:58210"/>
    </cofactor>
</comment>
<dbReference type="Proteomes" id="UP000823631">
    <property type="component" value="Unassembled WGS sequence"/>
</dbReference>
<keyword evidence="3" id="KW-0285">Flavoprotein</keyword>
<feature type="binding site" evidence="10">
    <location>
        <begin position="222"/>
        <end position="223"/>
    </location>
    <ligand>
        <name>FMN</name>
        <dbReference type="ChEBI" id="CHEBI:58210"/>
    </ligand>
</feature>
<dbReference type="EC" id="1.3.1.-" evidence="12"/>
<reference evidence="12" key="2">
    <citation type="journal article" date="2021" name="PeerJ">
        <title>Extensive microbial diversity within the chicken gut microbiome revealed by metagenomics and culture.</title>
        <authorList>
            <person name="Gilroy R."/>
            <person name="Ravi A."/>
            <person name="Getino M."/>
            <person name="Pursley I."/>
            <person name="Horton D.L."/>
            <person name="Alikhan N.F."/>
            <person name="Baker D."/>
            <person name="Gharbi K."/>
            <person name="Hall N."/>
            <person name="Watson M."/>
            <person name="Adriaenssens E.M."/>
            <person name="Foster-Nyarko E."/>
            <person name="Jarju S."/>
            <person name="Secka A."/>
            <person name="Antonio M."/>
            <person name="Oren A."/>
            <person name="Chaudhuri R.R."/>
            <person name="La Ragione R."/>
            <person name="Hildebrand F."/>
            <person name="Pallen M.J."/>
        </authorList>
    </citation>
    <scope>NUCLEOTIDE SEQUENCE</scope>
    <source>
        <strain evidence="12">17213</strain>
    </source>
</reference>
<reference evidence="12" key="1">
    <citation type="submission" date="2020-10" db="EMBL/GenBank/DDBJ databases">
        <authorList>
            <person name="Gilroy R."/>
        </authorList>
    </citation>
    <scope>NUCLEOTIDE SEQUENCE</scope>
    <source>
        <strain evidence="12">17213</strain>
    </source>
</reference>
<dbReference type="InterPro" id="IPR004653">
    <property type="entry name" value="DusA"/>
</dbReference>
<protein>
    <submittedName>
        <fullName evidence="12">tRNA dihydrouridine(20/20a) synthase DusA</fullName>
        <ecNumber evidence="12">1.3.1.-</ecNumber>
        <ecNumber evidence="12">1.3.1.91</ecNumber>
    </submittedName>
</protein>
<evidence type="ECO:0000256" key="4">
    <source>
        <dbReference type="ARBA" id="ARBA00022643"/>
    </source>
</evidence>
<feature type="binding site" evidence="10">
    <location>
        <position position="59"/>
    </location>
    <ligand>
        <name>FMN</name>
        <dbReference type="ChEBI" id="CHEBI:58210"/>
    </ligand>
</feature>
<keyword evidence="8 12" id="KW-0560">Oxidoreductase</keyword>
<evidence type="ECO:0000256" key="9">
    <source>
        <dbReference type="PIRSR" id="PIRSR006621-1"/>
    </source>
</evidence>
<dbReference type="Pfam" id="PF01207">
    <property type="entry name" value="Dus"/>
    <property type="match status" value="1"/>
</dbReference>
<dbReference type="PANTHER" id="PTHR42907">
    <property type="entry name" value="FMN-LINKED OXIDOREDUCTASES SUPERFAMILY PROTEIN"/>
    <property type="match status" value="1"/>
</dbReference>
<gene>
    <name evidence="12" type="primary">dusA</name>
    <name evidence="12" type="ORF">IAB19_07005</name>
</gene>
<comment type="caution">
    <text evidence="12">The sequence shown here is derived from an EMBL/GenBank/DDBJ whole genome shotgun (WGS) entry which is preliminary data.</text>
</comment>